<comment type="caution">
    <text evidence="1">The sequence shown here is derived from an EMBL/GenBank/DDBJ whole genome shotgun (WGS) entry which is preliminary data.</text>
</comment>
<keyword evidence="2" id="KW-1185">Reference proteome</keyword>
<accession>A0AAV4WNN0</accession>
<dbReference type="Proteomes" id="UP001054945">
    <property type="component" value="Unassembled WGS sequence"/>
</dbReference>
<dbReference type="EMBL" id="BPLR01016482">
    <property type="protein sequence ID" value="GIY84182.1"/>
    <property type="molecule type" value="Genomic_DNA"/>
</dbReference>
<dbReference type="AlphaFoldDB" id="A0AAV4WNN0"/>
<name>A0AAV4WNN0_CAEEX</name>
<evidence type="ECO:0000313" key="2">
    <source>
        <dbReference type="Proteomes" id="UP001054945"/>
    </source>
</evidence>
<reference evidence="1 2" key="1">
    <citation type="submission" date="2021-06" db="EMBL/GenBank/DDBJ databases">
        <title>Caerostris extrusa draft genome.</title>
        <authorList>
            <person name="Kono N."/>
            <person name="Arakawa K."/>
        </authorList>
    </citation>
    <scope>NUCLEOTIDE SEQUENCE [LARGE SCALE GENOMIC DNA]</scope>
</reference>
<protein>
    <submittedName>
        <fullName evidence="1">Uncharacterized protein</fullName>
    </submittedName>
</protein>
<sequence length="115" mass="13098">MQPVLQLGRYFFLRRSVGRNRRSTNTTLDEVPSFIQVSLPVIEEMLADEEAKFDLKRLFWSLKSSYSPVIYSGGASKVTPLKVTLSAFLSISLMRPSKHSKGKHDQFSKTVNQVF</sequence>
<gene>
    <name evidence="1" type="ORF">CEXT_568761</name>
</gene>
<proteinExistence type="predicted"/>
<organism evidence="1 2">
    <name type="scientific">Caerostris extrusa</name>
    <name type="common">Bark spider</name>
    <name type="synonym">Caerostris bankana</name>
    <dbReference type="NCBI Taxonomy" id="172846"/>
    <lineage>
        <taxon>Eukaryota</taxon>
        <taxon>Metazoa</taxon>
        <taxon>Ecdysozoa</taxon>
        <taxon>Arthropoda</taxon>
        <taxon>Chelicerata</taxon>
        <taxon>Arachnida</taxon>
        <taxon>Araneae</taxon>
        <taxon>Araneomorphae</taxon>
        <taxon>Entelegynae</taxon>
        <taxon>Araneoidea</taxon>
        <taxon>Araneidae</taxon>
        <taxon>Caerostris</taxon>
    </lineage>
</organism>
<evidence type="ECO:0000313" key="1">
    <source>
        <dbReference type="EMBL" id="GIY84182.1"/>
    </source>
</evidence>